<evidence type="ECO:0000256" key="7">
    <source>
        <dbReference type="ARBA" id="ARBA00022837"/>
    </source>
</evidence>
<keyword evidence="9 15" id="KW-1133">Transmembrane helix</keyword>
<evidence type="ECO:0000256" key="10">
    <source>
        <dbReference type="ARBA" id="ARBA00023065"/>
    </source>
</evidence>
<dbReference type="GO" id="GO:0005891">
    <property type="term" value="C:voltage-gated calcium channel complex"/>
    <property type="evidence" value="ECO:0007669"/>
    <property type="project" value="InterPro"/>
</dbReference>
<dbReference type="InterPro" id="IPR050599">
    <property type="entry name" value="VDCC_alpha-1_subunit"/>
</dbReference>
<dbReference type="SUPFAM" id="SSF81324">
    <property type="entry name" value="Voltage-gated potassium channels"/>
    <property type="match status" value="2"/>
</dbReference>
<dbReference type="GO" id="GO:0008331">
    <property type="term" value="F:high voltage-gated calcium channel activity"/>
    <property type="evidence" value="ECO:0007669"/>
    <property type="project" value="TreeGrafter"/>
</dbReference>
<evidence type="ECO:0000259" key="16">
    <source>
        <dbReference type="Pfam" id="PF00520"/>
    </source>
</evidence>
<evidence type="ECO:0000256" key="13">
    <source>
        <dbReference type="ARBA" id="ARBA00023303"/>
    </source>
</evidence>
<feature type="transmembrane region" description="Helical" evidence="15">
    <location>
        <begin position="122"/>
        <end position="146"/>
    </location>
</feature>
<feature type="domain" description="Ion transport" evidence="16">
    <location>
        <begin position="519"/>
        <end position="593"/>
    </location>
</feature>
<keyword evidence="18" id="KW-1185">Reference proteome</keyword>
<proteinExistence type="predicted"/>
<comment type="subcellular location">
    <subcellularLocation>
        <location evidence="1">Membrane</location>
        <topology evidence="1">Multi-pass membrane protein</topology>
    </subcellularLocation>
</comment>
<dbReference type="PRINTS" id="PR01629">
    <property type="entry name" value="TVDCCALPHA1"/>
</dbReference>
<dbReference type="GO" id="GO:0098703">
    <property type="term" value="P:calcium ion import across plasma membrane"/>
    <property type="evidence" value="ECO:0007669"/>
    <property type="project" value="TreeGrafter"/>
</dbReference>
<feature type="compositionally biased region" description="Basic and acidic residues" evidence="14">
    <location>
        <begin position="396"/>
        <end position="415"/>
    </location>
</feature>
<name>A0A4U5U376_COLLU</name>
<evidence type="ECO:0000313" key="17">
    <source>
        <dbReference type="EMBL" id="TKS68586.1"/>
    </source>
</evidence>
<protein>
    <submittedName>
        <fullName evidence="17">Voltage-dependent T-type calcium channel subunit alpha-1I</fullName>
    </submittedName>
</protein>
<dbReference type="STRING" id="240159.A0A4U5U376"/>
<dbReference type="Gene3D" id="1.10.287.70">
    <property type="match status" value="1"/>
</dbReference>
<evidence type="ECO:0000256" key="6">
    <source>
        <dbReference type="ARBA" id="ARBA00022737"/>
    </source>
</evidence>
<dbReference type="Pfam" id="PF00520">
    <property type="entry name" value="Ion_trans"/>
    <property type="match status" value="2"/>
</dbReference>
<keyword evidence="10" id="KW-0406">Ion transport</keyword>
<keyword evidence="13" id="KW-0407">Ion channel</keyword>
<reference evidence="17 18" key="1">
    <citation type="submission" date="2019-01" db="EMBL/GenBank/DDBJ databases">
        <title>Genome Assembly of Collichthys lucidus.</title>
        <authorList>
            <person name="Cai M."/>
            <person name="Xiao S."/>
        </authorList>
    </citation>
    <scope>NUCLEOTIDE SEQUENCE [LARGE SCALE GENOMIC DNA]</scope>
    <source>
        <strain evidence="17">JT15FE1705JMU</strain>
        <tissue evidence="17">Muscle</tissue>
    </source>
</reference>
<dbReference type="PANTHER" id="PTHR45628:SF39">
    <property type="entry name" value="VOLTAGE-DEPENDENT T-TYPE CALCIUM CHANNEL SUBUNIT ALPHA-1I"/>
    <property type="match status" value="1"/>
</dbReference>
<evidence type="ECO:0000256" key="3">
    <source>
        <dbReference type="ARBA" id="ARBA00022568"/>
    </source>
</evidence>
<evidence type="ECO:0000256" key="15">
    <source>
        <dbReference type="SAM" id="Phobius"/>
    </source>
</evidence>
<feature type="transmembrane region" description="Helical" evidence="15">
    <location>
        <begin position="267"/>
        <end position="289"/>
    </location>
</feature>
<sequence>MVILLNCVTLGMYQPCENIDCSSDRCQILQAFDAFIYIFFALEMVIKMIARGIFGQRCYLGDTWNRLDFFIVMAGMVEYSLDLQNVNFTAIRTVRVLRPLRAINRVPSMRILVNLLLDTLPMLGNVLLLCFFVFFIFGIIGVQLWAGLLRNRCYPEENFTRDTGIRLPRPYYMADEDDERPFICSLPVDNGIMSCSDVPARREGGRVCCLDKDDALYRQSLGLSPEPLANGTDRVAGLCVNWNRYYTRCHTGYSNPHKGAINFDNIAYAWIVIFQVITLEGWVEIMYYVMDAHSFYNFIYFILLIIVGSFFMINLCLVVIATQFSETKQREHQLMQKQRAECSSNSTMASEPGDCYEELFQLVCHVLRKARRKTVALFNTLRGKPRGFRGVGRGRGGGEGRERKANGRGGRERRAMMRHGAPCPHHNKPDHASPMALTATSATDGCPQCAAALSLTDGVGPVHSTNDEAEEGAVEETDREGEHCSSKEKDKKGQKNQKKSCKDVWHDIRMKLWGIVESKYFNRGIMIAILINTISMGIEHHEQPEELTNVLEICNIVFTSMFSLEMILKITAFGSFNYLRNPYNVFDGIIVIIRLGDLSPLAVRMRDERKQRRDGGEEEEDPLLPCPAMAA</sequence>
<feature type="region of interest" description="Disordered" evidence="14">
    <location>
        <begin position="388"/>
        <end position="441"/>
    </location>
</feature>
<dbReference type="Gene3D" id="1.20.120.350">
    <property type="entry name" value="Voltage-gated potassium channels. Chain C"/>
    <property type="match status" value="2"/>
</dbReference>
<keyword evidence="11 15" id="KW-0472">Membrane</keyword>
<dbReference type="FunFam" id="1.20.120.350:FF:000012">
    <property type="entry name" value="Voltage-dependent T-type calcium channel subunit alpha"/>
    <property type="match status" value="1"/>
</dbReference>
<feature type="domain" description="Ion transport" evidence="16">
    <location>
        <begin position="2"/>
        <end position="331"/>
    </location>
</feature>
<evidence type="ECO:0000256" key="8">
    <source>
        <dbReference type="ARBA" id="ARBA00022882"/>
    </source>
</evidence>
<keyword evidence="8" id="KW-0851">Voltage-gated channel</keyword>
<feature type="region of interest" description="Disordered" evidence="14">
    <location>
        <begin position="460"/>
        <end position="498"/>
    </location>
</feature>
<evidence type="ECO:0000256" key="12">
    <source>
        <dbReference type="ARBA" id="ARBA00023180"/>
    </source>
</evidence>
<feature type="region of interest" description="Disordered" evidence="14">
    <location>
        <begin position="608"/>
        <end position="631"/>
    </location>
</feature>
<dbReference type="InterPro" id="IPR005821">
    <property type="entry name" value="Ion_trans_dom"/>
</dbReference>
<organism evidence="17 18">
    <name type="scientific">Collichthys lucidus</name>
    <name type="common">Big head croaker</name>
    <name type="synonym">Sciaena lucida</name>
    <dbReference type="NCBI Taxonomy" id="240159"/>
    <lineage>
        <taxon>Eukaryota</taxon>
        <taxon>Metazoa</taxon>
        <taxon>Chordata</taxon>
        <taxon>Craniata</taxon>
        <taxon>Vertebrata</taxon>
        <taxon>Euteleostomi</taxon>
        <taxon>Actinopterygii</taxon>
        <taxon>Neopterygii</taxon>
        <taxon>Teleostei</taxon>
        <taxon>Neoteleostei</taxon>
        <taxon>Acanthomorphata</taxon>
        <taxon>Eupercaria</taxon>
        <taxon>Sciaenidae</taxon>
        <taxon>Collichthys</taxon>
    </lineage>
</organism>
<dbReference type="InterPro" id="IPR027359">
    <property type="entry name" value="Volt_channel_dom_sf"/>
</dbReference>
<evidence type="ECO:0000256" key="2">
    <source>
        <dbReference type="ARBA" id="ARBA00022448"/>
    </source>
</evidence>
<dbReference type="InterPro" id="IPR005445">
    <property type="entry name" value="VDCC_T_a1"/>
</dbReference>
<dbReference type="EMBL" id="CM014080">
    <property type="protein sequence ID" value="TKS68586.1"/>
    <property type="molecule type" value="Genomic_DNA"/>
</dbReference>
<feature type="transmembrane region" description="Helical" evidence="15">
    <location>
        <begin position="34"/>
        <end position="54"/>
    </location>
</feature>
<evidence type="ECO:0000256" key="14">
    <source>
        <dbReference type="SAM" id="MobiDB-lite"/>
    </source>
</evidence>
<evidence type="ECO:0000256" key="5">
    <source>
        <dbReference type="ARBA" id="ARBA00022692"/>
    </source>
</evidence>
<evidence type="ECO:0000256" key="1">
    <source>
        <dbReference type="ARBA" id="ARBA00004141"/>
    </source>
</evidence>
<keyword evidence="3" id="KW-0109">Calcium transport</keyword>
<feature type="compositionally biased region" description="Basic and acidic residues" evidence="14">
    <location>
        <begin position="480"/>
        <end position="493"/>
    </location>
</feature>
<dbReference type="AlphaFoldDB" id="A0A4U5U376"/>
<keyword evidence="4" id="KW-0107">Calcium channel</keyword>
<feature type="compositionally biased region" description="Acidic residues" evidence="14">
    <location>
        <begin position="467"/>
        <end position="479"/>
    </location>
</feature>
<keyword evidence="2" id="KW-0813">Transport</keyword>
<keyword evidence="7" id="KW-0106">Calcium</keyword>
<evidence type="ECO:0000256" key="4">
    <source>
        <dbReference type="ARBA" id="ARBA00022673"/>
    </source>
</evidence>
<keyword evidence="5 15" id="KW-0812">Transmembrane</keyword>
<dbReference type="Proteomes" id="UP000298787">
    <property type="component" value="Chromosome 3"/>
</dbReference>
<gene>
    <name evidence="17" type="ORF">D9C73_002649</name>
</gene>
<evidence type="ECO:0000313" key="18">
    <source>
        <dbReference type="Proteomes" id="UP000298787"/>
    </source>
</evidence>
<accession>A0A4U5U376</accession>
<dbReference type="PANTHER" id="PTHR45628">
    <property type="entry name" value="VOLTAGE-DEPENDENT CALCIUM CHANNEL TYPE A SUBUNIT ALPHA-1"/>
    <property type="match status" value="1"/>
</dbReference>
<evidence type="ECO:0000256" key="9">
    <source>
        <dbReference type="ARBA" id="ARBA00022989"/>
    </source>
</evidence>
<keyword evidence="12" id="KW-0325">Glycoprotein</keyword>
<keyword evidence="6" id="KW-0677">Repeat</keyword>
<evidence type="ECO:0000256" key="11">
    <source>
        <dbReference type="ARBA" id="ARBA00023136"/>
    </source>
</evidence>
<feature type="transmembrane region" description="Helical" evidence="15">
    <location>
        <begin position="295"/>
        <end position="320"/>
    </location>
</feature>